<organism evidence="2 3">
    <name type="scientific">Aquabacter spiritensis</name>
    <dbReference type="NCBI Taxonomy" id="933073"/>
    <lineage>
        <taxon>Bacteria</taxon>
        <taxon>Pseudomonadati</taxon>
        <taxon>Pseudomonadota</taxon>
        <taxon>Alphaproteobacteria</taxon>
        <taxon>Hyphomicrobiales</taxon>
        <taxon>Xanthobacteraceae</taxon>
        <taxon>Aquabacter</taxon>
    </lineage>
</organism>
<dbReference type="SUPFAM" id="SSF51182">
    <property type="entry name" value="RmlC-like cupins"/>
    <property type="match status" value="1"/>
</dbReference>
<dbReference type="Pfam" id="PF07883">
    <property type="entry name" value="Cupin_2"/>
    <property type="match status" value="1"/>
</dbReference>
<dbReference type="CDD" id="cd20295">
    <property type="entry name" value="cupin_Pac13-like"/>
    <property type="match status" value="1"/>
</dbReference>
<dbReference type="AlphaFoldDB" id="A0A4R3LWY7"/>
<sequence length="117" mass="13161">MSPQPANYMIARLDTVPAVPCPCGFARRAFASPDNTTATVHLTDITEDARVHYHKHMTEIYVILEGEGEMELDGERVPVSPLTSIFIKPGCRHRAIGRMRILNIPVPAFDPQDEWFD</sequence>
<evidence type="ECO:0000313" key="2">
    <source>
        <dbReference type="EMBL" id="TCT04299.1"/>
    </source>
</evidence>
<name>A0A4R3LWY7_9HYPH</name>
<dbReference type="EMBL" id="SMAI01000007">
    <property type="protein sequence ID" value="TCT04299.1"/>
    <property type="molecule type" value="Genomic_DNA"/>
</dbReference>
<gene>
    <name evidence="2" type="ORF">EDC64_107116</name>
</gene>
<dbReference type="InterPro" id="IPR011051">
    <property type="entry name" value="RmlC_Cupin_sf"/>
</dbReference>
<dbReference type="InterPro" id="IPR013096">
    <property type="entry name" value="Cupin_2"/>
</dbReference>
<dbReference type="Proteomes" id="UP000294664">
    <property type="component" value="Unassembled WGS sequence"/>
</dbReference>
<evidence type="ECO:0000259" key="1">
    <source>
        <dbReference type="Pfam" id="PF07883"/>
    </source>
</evidence>
<protein>
    <submittedName>
        <fullName evidence="2">Cupin domain</fullName>
    </submittedName>
</protein>
<dbReference type="Gene3D" id="2.60.120.10">
    <property type="entry name" value="Jelly Rolls"/>
    <property type="match status" value="1"/>
</dbReference>
<comment type="caution">
    <text evidence="2">The sequence shown here is derived from an EMBL/GenBank/DDBJ whole genome shotgun (WGS) entry which is preliminary data.</text>
</comment>
<keyword evidence="3" id="KW-1185">Reference proteome</keyword>
<proteinExistence type="predicted"/>
<dbReference type="OrthoDB" id="287918at2"/>
<evidence type="ECO:0000313" key="3">
    <source>
        <dbReference type="Proteomes" id="UP000294664"/>
    </source>
</evidence>
<dbReference type="RefSeq" id="WP_132031833.1">
    <property type="nucleotide sequence ID" value="NZ_SMAI01000007.1"/>
</dbReference>
<dbReference type="InterPro" id="IPR014710">
    <property type="entry name" value="RmlC-like_jellyroll"/>
</dbReference>
<reference evidence="2 3" key="1">
    <citation type="submission" date="2019-03" db="EMBL/GenBank/DDBJ databases">
        <title>Genomic Encyclopedia of Type Strains, Phase IV (KMG-IV): sequencing the most valuable type-strain genomes for metagenomic binning, comparative biology and taxonomic classification.</title>
        <authorList>
            <person name="Goeker M."/>
        </authorList>
    </citation>
    <scope>NUCLEOTIDE SEQUENCE [LARGE SCALE GENOMIC DNA]</scope>
    <source>
        <strain evidence="2 3">DSM 9035</strain>
    </source>
</reference>
<feature type="domain" description="Cupin type-2" evidence="1">
    <location>
        <begin position="48"/>
        <end position="95"/>
    </location>
</feature>
<accession>A0A4R3LWY7</accession>